<dbReference type="GeneID" id="66871225"/>
<evidence type="ECO:0000256" key="2">
    <source>
        <dbReference type="ARBA" id="ARBA00022553"/>
    </source>
</evidence>
<gene>
    <name evidence="8" type="ORF">AFK71_14860</name>
</gene>
<dbReference type="GO" id="GO:0016301">
    <property type="term" value="F:kinase activity"/>
    <property type="evidence" value="ECO:0007669"/>
    <property type="project" value="UniProtKB-KW"/>
</dbReference>
<evidence type="ECO:0000256" key="6">
    <source>
        <dbReference type="ARBA" id="ARBA00022777"/>
    </source>
</evidence>
<dbReference type="GO" id="GO:0009401">
    <property type="term" value="P:phosphoenolpyruvate-dependent sugar phosphotransferase system"/>
    <property type="evidence" value="ECO:0007669"/>
    <property type="project" value="UniProtKB-KW"/>
</dbReference>
<comment type="caution">
    <text evidence="8">The sequence shown here is derived from an EMBL/GenBank/DDBJ whole genome shotgun (WGS) entry which is preliminary data.</text>
</comment>
<evidence type="ECO:0000256" key="7">
    <source>
        <dbReference type="PROSITE-ProRule" id="PRU00423"/>
    </source>
</evidence>
<dbReference type="CDD" id="cd05564">
    <property type="entry name" value="PTS_IIB_chitobiose_lichenan"/>
    <property type="match status" value="1"/>
</dbReference>
<keyword evidence="9" id="KW-1185">Reference proteome</keyword>
<dbReference type="AlphaFoldDB" id="A0A0L0QMC6"/>
<reference evidence="9" key="1">
    <citation type="submission" date="2015-07" db="EMBL/GenBank/DDBJ databases">
        <title>Fjat-10053 dsm26.</title>
        <authorList>
            <person name="Liu B."/>
            <person name="Wang J."/>
            <person name="Zhu Y."/>
            <person name="Liu G."/>
            <person name="Chen Q."/>
            <person name="Chen Z."/>
            <person name="Lan J."/>
            <person name="Che J."/>
            <person name="Ge C."/>
            <person name="Shi H."/>
            <person name="Pan Z."/>
            <person name="Liu X."/>
        </authorList>
    </citation>
    <scope>NUCLEOTIDE SEQUENCE [LARGE SCALE GENOMIC DNA]</scope>
    <source>
        <strain evidence="9">DSM 26</strain>
    </source>
</reference>
<feature type="modified residue" description="Phosphocysteine; by EIIA" evidence="7">
    <location>
        <position position="7"/>
    </location>
</feature>
<dbReference type="PROSITE" id="PS51100">
    <property type="entry name" value="PTS_EIIB_TYPE_3"/>
    <property type="match status" value="1"/>
</dbReference>
<evidence type="ECO:0000256" key="4">
    <source>
        <dbReference type="ARBA" id="ARBA00022679"/>
    </source>
</evidence>
<evidence type="ECO:0000313" key="9">
    <source>
        <dbReference type="Proteomes" id="UP000036780"/>
    </source>
</evidence>
<dbReference type="InterPro" id="IPR013012">
    <property type="entry name" value="PTS_EIIB_3"/>
</dbReference>
<keyword evidence="3" id="KW-0762">Sugar transport</keyword>
<dbReference type="EMBL" id="LGTO01000007">
    <property type="protein sequence ID" value="KNE19716.1"/>
    <property type="molecule type" value="Genomic_DNA"/>
</dbReference>
<dbReference type="GO" id="GO:0008982">
    <property type="term" value="F:protein-N(PI)-phosphohistidine-sugar phosphotransferase activity"/>
    <property type="evidence" value="ECO:0007669"/>
    <property type="project" value="InterPro"/>
</dbReference>
<sequence>MKVLFVCSGGMSSAIVVKALKTEAKKHGQEIEVHAIGTSEVEQEMEKDWDVCMVAPQIKHRFDQVKVHADEAGIPCGAIPPQAYTPLGGPLLFKALNELIK</sequence>
<name>A0A0L0QMC6_VIRPA</name>
<keyword evidence="5" id="KW-0598">Phosphotransferase system</keyword>
<dbReference type="PANTHER" id="PTHR34581">
    <property type="entry name" value="PTS SYSTEM N,N'-DIACETYLCHITOBIOSE-SPECIFIC EIIB COMPONENT"/>
    <property type="match status" value="1"/>
</dbReference>
<keyword evidence="2" id="KW-0597">Phosphoprotein</keyword>
<keyword evidence="1" id="KW-0813">Transport</keyword>
<dbReference type="PANTHER" id="PTHR34581:SF2">
    <property type="entry name" value="PTS SYSTEM N,N'-DIACETYLCHITOBIOSE-SPECIFIC EIIB COMPONENT"/>
    <property type="match status" value="1"/>
</dbReference>
<dbReference type="InterPro" id="IPR051819">
    <property type="entry name" value="PTS_sugar-specific_EIIB"/>
</dbReference>
<dbReference type="InterPro" id="IPR003501">
    <property type="entry name" value="PTS_EIIB_2/3"/>
</dbReference>
<protein>
    <submittedName>
        <fullName evidence="8">PTS cellobiose transporter subunit IIB</fullName>
    </submittedName>
</protein>
<evidence type="ECO:0000256" key="3">
    <source>
        <dbReference type="ARBA" id="ARBA00022597"/>
    </source>
</evidence>
<dbReference type="PATRIC" id="fig|1473.5.peg.1623"/>
<evidence type="ECO:0000256" key="1">
    <source>
        <dbReference type="ARBA" id="ARBA00022448"/>
    </source>
</evidence>
<dbReference type="OrthoDB" id="9808134at2"/>
<dbReference type="Proteomes" id="UP000036780">
    <property type="component" value="Unassembled WGS sequence"/>
</dbReference>
<dbReference type="Gene3D" id="3.40.50.2300">
    <property type="match status" value="1"/>
</dbReference>
<dbReference type="SUPFAM" id="SSF52794">
    <property type="entry name" value="PTS system IIB component-like"/>
    <property type="match status" value="1"/>
</dbReference>
<keyword evidence="4" id="KW-0808">Transferase</keyword>
<dbReference type="Pfam" id="PF02302">
    <property type="entry name" value="PTS_IIB"/>
    <property type="match status" value="1"/>
</dbReference>
<dbReference type="RefSeq" id="WP_050352266.1">
    <property type="nucleotide sequence ID" value="NZ_BOSN01000008.1"/>
</dbReference>
<accession>A0A0L0QMC6</accession>
<organism evidence="8 9">
    <name type="scientific">Virgibacillus pantothenticus</name>
    <dbReference type="NCBI Taxonomy" id="1473"/>
    <lineage>
        <taxon>Bacteria</taxon>
        <taxon>Bacillati</taxon>
        <taxon>Bacillota</taxon>
        <taxon>Bacilli</taxon>
        <taxon>Bacillales</taxon>
        <taxon>Bacillaceae</taxon>
        <taxon>Virgibacillus</taxon>
    </lineage>
</organism>
<dbReference type="InterPro" id="IPR036095">
    <property type="entry name" value="PTS_EIIB-like_sf"/>
</dbReference>
<evidence type="ECO:0000256" key="5">
    <source>
        <dbReference type="ARBA" id="ARBA00022683"/>
    </source>
</evidence>
<evidence type="ECO:0000313" key="8">
    <source>
        <dbReference type="EMBL" id="KNE19716.1"/>
    </source>
</evidence>
<proteinExistence type="predicted"/>
<keyword evidence="6" id="KW-0418">Kinase</keyword>